<feature type="region of interest" description="Disordered" evidence="1">
    <location>
        <begin position="458"/>
        <end position="481"/>
    </location>
</feature>
<dbReference type="EMBL" id="JAHQXF010000001">
    <property type="protein sequence ID" value="MBV0923669.1"/>
    <property type="molecule type" value="Genomic_DNA"/>
</dbReference>
<evidence type="ECO:0000256" key="2">
    <source>
        <dbReference type="SAM" id="Phobius"/>
    </source>
</evidence>
<feature type="region of interest" description="Disordered" evidence="1">
    <location>
        <begin position="993"/>
        <end position="1017"/>
    </location>
</feature>
<dbReference type="AlphaFoldDB" id="A0A8J8C428"/>
<keyword evidence="2" id="KW-1133">Transmembrane helix</keyword>
<organism evidence="3 4">
    <name type="scientific">Haloarcula limicola</name>
    <dbReference type="NCBI Taxonomy" id="1429915"/>
    <lineage>
        <taxon>Archaea</taxon>
        <taxon>Methanobacteriati</taxon>
        <taxon>Methanobacteriota</taxon>
        <taxon>Stenosarchaea group</taxon>
        <taxon>Halobacteria</taxon>
        <taxon>Halobacteriales</taxon>
        <taxon>Haloarculaceae</taxon>
        <taxon>Haloarcula</taxon>
    </lineage>
</organism>
<evidence type="ECO:0000313" key="4">
    <source>
        <dbReference type="Proteomes" id="UP000766550"/>
    </source>
</evidence>
<dbReference type="OrthoDB" id="124691at2157"/>
<keyword evidence="2" id="KW-0812">Transmembrane</keyword>
<protein>
    <submittedName>
        <fullName evidence="3">Uncharacterized protein</fullName>
    </submittedName>
</protein>
<proteinExistence type="predicted"/>
<comment type="caution">
    <text evidence="3">The sequence shown here is derived from an EMBL/GenBank/DDBJ whole genome shotgun (WGS) entry which is preliminary data.</text>
</comment>
<keyword evidence="4" id="KW-1185">Reference proteome</keyword>
<sequence length="1017" mass="109580">MVAVRDDTRGRVPFALLGVLLLVSSLTLAPTLTPDPVPSDTAVERTLDRASAGTQTAMRDGVATAGRRAAASPVLEPADTPAGRALNDSQPFRDALRLRVYLRVRDHLRRVEARSEGVEATASLPAIETTEGYRNAIDRVTVERAGENGTALRATVENVTLTARRGDRVLTRRDISPTVTVATPVLLLHDQMATYETRLHAPIEQPGLSQRLTARLYPMVWARGYAQFGGVPIENVLANRHVSLAANGALLGVQRSTFGRSDPNGRQALTEATAMTGVEDLVTGSNDTAFASELLGRASYRPVGEDISTGGVADEYPRANETMRVGVNETADAAFRTVAAPNALDETTADAYTVEVRLVADSRHVSGGRPDRPDPPGENWTLVAEETSETTRAIDEAEATPGVPDGWHELRSFGRIVAVEYTRVAVWESVDGNESRRRQTIASRTERRRVSVTIVGRHEGESAAPDRPITTAHDSDGSPVDGPNLADVAGRAERGLVDRAGGRDAVTERAADGRLRTRVVPVTAERPAELRAWVYRDLRRLRERVRAINASVERGAVGTFETNPARRLQRRLAERRAALVDAPATYDSAAQKARVAARIAYLDAVEERLAARANGRATAGSRVESQLQERTGGSLRDLRRSLTARETQVPRARPVPTGPAGPVRTRVDARPQYLTLASLDESRHPAVDGSEHPLVARNVNVFTVPYGDAADAVTTGATASADRTRLSTAATALAAANATAANVTTEAAENESLNEHRASLNDRVRDANDGVAAELRATVREETGADARTSRRIVTAGLHRWNSAHARGLALADGRAAKRVAAVAAERRDLSAVERDWLRVRLSGTVNDALKRPIARPREPVVNRTAAATRTVAREALHAAVANATEHRAKQLAKKRFGRRVLPAGLPIAPWLGPVSWYATTNLWWVTVEGEYARFAVTANHGTPTTPGATTTYVRDDATARLDVDDDGEDEVLGHNERLRFRVETGVVVVVGPKPRGVGDRDGQTVETSAGWPNAGK</sequence>
<name>A0A8J8C428_9EURY</name>
<gene>
    <name evidence="3" type="ORF">KTS45_05590</name>
</gene>
<evidence type="ECO:0000256" key="1">
    <source>
        <dbReference type="SAM" id="MobiDB-lite"/>
    </source>
</evidence>
<accession>A0A8J8C428</accession>
<feature type="transmembrane region" description="Helical" evidence="2">
    <location>
        <begin position="12"/>
        <end position="32"/>
    </location>
</feature>
<dbReference type="Pfam" id="PF23957">
    <property type="entry name" value="DUF7286"/>
    <property type="match status" value="1"/>
</dbReference>
<feature type="region of interest" description="Disordered" evidence="1">
    <location>
        <begin position="48"/>
        <end position="88"/>
    </location>
</feature>
<feature type="region of interest" description="Disordered" evidence="1">
    <location>
        <begin position="644"/>
        <end position="665"/>
    </location>
</feature>
<dbReference type="InterPro" id="IPR055710">
    <property type="entry name" value="DUF7286"/>
</dbReference>
<dbReference type="Proteomes" id="UP000766550">
    <property type="component" value="Unassembled WGS sequence"/>
</dbReference>
<keyword evidence="2" id="KW-0472">Membrane</keyword>
<reference evidence="3 4" key="1">
    <citation type="submission" date="2021-06" db="EMBL/GenBank/DDBJ databases">
        <title>New haloarchaea isolates fom saline soil.</title>
        <authorList>
            <person name="Duran-Viseras A."/>
            <person name="Sanchez-Porro C.S."/>
            <person name="Ventosa A."/>
        </authorList>
    </citation>
    <scope>NUCLEOTIDE SEQUENCE [LARGE SCALE GENOMIC DNA]</scope>
    <source>
        <strain evidence="3 4">JCM 183640</strain>
    </source>
</reference>
<evidence type="ECO:0000313" key="3">
    <source>
        <dbReference type="EMBL" id="MBV0923669.1"/>
    </source>
</evidence>